<protein>
    <submittedName>
        <fullName evidence="1">N-lysine methyltransferase SMYD2-A isoform X1</fullName>
    </submittedName>
</protein>
<dbReference type="AlphaFoldDB" id="A0AAQ3KFR8"/>
<keyword evidence="2" id="KW-1185">Reference proteome</keyword>
<dbReference type="InterPro" id="IPR011990">
    <property type="entry name" value="TPR-like_helical_dom_sf"/>
</dbReference>
<dbReference type="Proteomes" id="UP001327560">
    <property type="component" value="Chromosome 4"/>
</dbReference>
<dbReference type="InterPro" id="IPR046341">
    <property type="entry name" value="SET_dom_sf"/>
</dbReference>
<dbReference type="SUPFAM" id="SSF82199">
    <property type="entry name" value="SET domain"/>
    <property type="match status" value="1"/>
</dbReference>
<keyword evidence="1" id="KW-0808">Transferase</keyword>
<evidence type="ECO:0000313" key="1">
    <source>
        <dbReference type="EMBL" id="WOL06068.1"/>
    </source>
</evidence>
<dbReference type="Gene3D" id="2.170.270.10">
    <property type="entry name" value="SET domain"/>
    <property type="match status" value="1"/>
</dbReference>
<dbReference type="GO" id="GO:0032259">
    <property type="term" value="P:methylation"/>
    <property type="evidence" value="ECO:0007669"/>
    <property type="project" value="UniProtKB-KW"/>
</dbReference>
<sequence length="686" mass="76343">MHKLGLLQECMRDCNRAIATFPTYAKAWYRRGKANASLKKYKDAKLDLEVALSMEDSLSRKSQIKGELTIVLCESNHTNVTGMVNDNGAKGEVDSLAQSQAIALHCVSTQSKGRGLTSGNDIPPTSLVHYEQPLGAILLKACRDTHCHFCFVEVPADAFFCPSCIIPVYCSNSCQEKALGEQSIRNHDNCLMSKNLSADLQKHVMHVLLANHVRSPRSEISTKHIPEHRHECGGVHWSSVLPPDIVLAARVMVASIERWKAFGRTSSPLDYLDLSSNYSQNSPVYKLESHIYAVVLLHCLHKYYNSDFPFSGVSAGQLILVISQVKVNSMAIVHMKSIYQDEALRNCSKLSTSENYNTQSTEQVKVAQAIYLKGSLFNHSCQPNVHAYFISRTLFVRTTELVSACCPLELSYGPQVGQLDRQDRQKLLEEQYLFQCNCSGCSELNLSDIVINAFRCDQPYCLGAVLEAPLYKRLDDNFLQVSDASSICKISLPLPNHEKEKDISNVAQLLLNERGAKSHVSAGQCLSCGCYCNLKYLAAASKSSVTNIQRLKDSLGSDEIPDAFLSDILNSLSHLRSVRHPYSKIVAEAEDNVAEAFVRIGKFELGMQHCIASIKILEKLYHRNHIVMGHELMKLASIQLCLGDYNAALVSIERAESIFSLHYESHVDQIFPHLKILRSQAENSAA</sequence>
<dbReference type="Gene3D" id="1.25.40.10">
    <property type="entry name" value="Tetratricopeptide repeat domain"/>
    <property type="match status" value="2"/>
</dbReference>
<gene>
    <name evidence="1" type="ORF">Cni_G14800</name>
</gene>
<evidence type="ECO:0000313" key="2">
    <source>
        <dbReference type="Proteomes" id="UP001327560"/>
    </source>
</evidence>
<accession>A0AAQ3KFR8</accession>
<dbReference type="PANTHER" id="PTHR47337">
    <property type="entry name" value="TETRATRICOPEPTIDE REPEAT (TPR)-LIKE SUPERFAMILY PROTEIN"/>
    <property type="match status" value="1"/>
</dbReference>
<dbReference type="EMBL" id="CP136893">
    <property type="protein sequence ID" value="WOL06068.1"/>
    <property type="molecule type" value="Genomic_DNA"/>
</dbReference>
<dbReference type="SUPFAM" id="SSF48452">
    <property type="entry name" value="TPR-like"/>
    <property type="match status" value="1"/>
</dbReference>
<dbReference type="GO" id="GO:0008168">
    <property type="term" value="F:methyltransferase activity"/>
    <property type="evidence" value="ECO:0007669"/>
    <property type="project" value="UniProtKB-KW"/>
</dbReference>
<reference evidence="1 2" key="1">
    <citation type="submission" date="2023-10" db="EMBL/GenBank/DDBJ databases">
        <title>Chromosome-scale genome assembly provides insights into flower coloration mechanisms of Canna indica.</title>
        <authorList>
            <person name="Li C."/>
        </authorList>
    </citation>
    <scope>NUCLEOTIDE SEQUENCE [LARGE SCALE GENOMIC DNA]</scope>
    <source>
        <tissue evidence="1">Flower</tissue>
    </source>
</reference>
<dbReference type="InterPro" id="IPR019734">
    <property type="entry name" value="TPR_rpt"/>
</dbReference>
<keyword evidence="1" id="KW-0489">Methyltransferase</keyword>
<organism evidence="1 2">
    <name type="scientific">Canna indica</name>
    <name type="common">Indian-shot</name>
    <dbReference type="NCBI Taxonomy" id="4628"/>
    <lineage>
        <taxon>Eukaryota</taxon>
        <taxon>Viridiplantae</taxon>
        <taxon>Streptophyta</taxon>
        <taxon>Embryophyta</taxon>
        <taxon>Tracheophyta</taxon>
        <taxon>Spermatophyta</taxon>
        <taxon>Magnoliopsida</taxon>
        <taxon>Liliopsida</taxon>
        <taxon>Zingiberales</taxon>
        <taxon>Cannaceae</taxon>
        <taxon>Canna</taxon>
    </lineage>
</organism>
<dbReference type="PANTHER" id="PTHR47337:SF1">
    <property type="entry name" value="TETRATRICOPEPTIDE REPEAT (TPR)-LIKE SUPERFAMILY PROTEIN"/>
    <property type="match status" value="1"/>
</dbReference>
<proteinExistence type="predicted"/>
<dbReference type="SMART" id="SM00028">
    <property type="entry name" value="TPR"/>
    <property type="match status" value="3"/>
</dbReference>
<name>A0AAQ3KFR8_9LILI</name>